<feature type="chain" id="PRO_5035891897" description="Non-homologous end-joining factor 1" evidence="9">
    <location>
        <begin position="23"/>
        <end position="561"/>
    </location>
</feature>
<feature type="domain" description="XLF-like coiled-coil region" evidence="11">
    <location>
        <begin position="126"/>
        <end position="178"/>
    </location>
</feature>
<keyword evidence="5" id="KW-0539">Nucleus</keyword>
<feature type="signal peptide" evidence="9">
    <location>
        <begin position="1"/>
        <end position="22"/>
    </location>
</feature>
<feature type="region of interest" description="Disordered" evidence="8">
    <location>
        <begin position="267"/>
        <end position="561"/>
    </location>
</feature>
<keyword evidence="3" id="KW-0238">DNA-binding</keyword>
<evidence type="ECO:0000313" key="12">
    <source>
        <dbReference type="EMBL" id="TVY81238.1"/>
    </source>
</evidence>
<evidence type="ECO:0000256" key="5">
    <source>
        <dbReference type="ARBA" id="ARBA00023242"/>
    </source>
</evidence>
<sequence>MAWTRLRLSAGAAAQLPPLLLSAVLNSEGYTIRITDLTSIWSESLDRTGIIQRSQEEATSIDPGDDDQFRILLDKIRLGLVGGKGTTSALTITADDGRPALVLNITVPLPGGLAALNWPIKLSLAPQSMIASHFTIPLLATQRTTIQEVKALVEVLEAKDHIIQKLLDKLESQGTELGHIFPQLAGKPGRKVDRQMAEDRVQNLKKFDFGTWRQGLAAKGSSDTEKLLSDLFAGDTAGGLDLEPGTTPDEAAESWWESIKGITVNLNTGRITTNGPGKSKAPTIRSPTKPAIQKDPSVEENDDFQVQATPPRLASRAPKPSPPKPALDESTDSNDDDDLGGPSQASRIPDSFPKSHSQSQHRPPPSPSPPPAASPRQPKKLGKIGAKKAAPQPSPPHVTDDASTEDSLPPSPQKAPSPIPDPAPAPALKPKGKLGKIGGKKAPPPPAEPEPEPAPASQPTPKPKSKLGKIGGKKKTTAPADPDPDPISPSSKYKIKSSPHPTQEEVTAEEEVDRGRGVILEREASPEVRETSLERADRKREALKRELEAKAAMPKKKKRKF</sequence>
<evidence type="ECO:0000313" key="13">
    <source>
        <dbReference type="Proteomes" id="UP000469558"/>
    </source>
</evidence>
<name>A0A8T9C6F1_9HELO</name>
<dbReference type="GO" id="GO:0032807">
    <property type="term" value="C:DNA ligase IV complex"/>
    <property type="evidence" value="ECO:0007669"/>
    <property type="project" value="TreeGrafter"/>
</dbReference>
<evidence type="ECO:0000256" key="7">
    <source>
        <dbReference type="ARBA" id="ARBA00044529"/>
    </source>
</evidence>
<evidence type="ECO:0000259" key="11">
    <source>
        <dbReference type="Pfam" id="PF21928"/>
    </source>
</evidence>
<organism evidence="12 13">
    <name type="scientific">Lachnellula suecica</name>
    <dbReference type="NCBI Taxonomy" id="602035"/>
    <lineage>
        <taxon>Eukaryota</taxon>
        <taxon>Fungi</taxon>
        <taxon>Dikarya</taxon>
        <taxon>Ascomycota</taxon>
        <taxon>Pezizomycotina</taxon>
        <taxon>Leotiomycetes</taxon>
        <taxon>Helotiales</taxon>
        <taxon>Lachnaceae</taxon>
        <taxon>Lachnellula</taxon>
    </lineage>
</organism>
<feature type="compositionally biased region" description="Pro residues" evidence="8">
    <location>
        <begin position="362"/>
        <end position="373"/>
    </location>
</feature>
<dbReference type="PANTHER" id="PTHR32235:SF1">
    <property type="entry name" value="NON-HOMOLOGOUS END-JOINING FACTOR 1"/>
    <property type="match status" value="1"/>
</dbReference>
<feature type="compositionally biased region" description="Basic and acidic residues" evidence="8">
    <location>
        <begin position="513"/>
        <end position="549"/>
    </location>
</feature>
<reference evidence="12 13" key="1">
    <citation type="submission" date="2018-05" db="EMBL/GenBank/DDBJ databases">
        <title>Genome sequencing and assembly of the regulated plant pathogen Lachnellula willkommii and related sister species for the development of diagnostic species identification markers.</title>
        <authorList>
            <person name="Giroux E."/>
            <person name="Bilodeau G."/>
        </authorList>
    </citation>
    <scope>NUCLEOTIDE SEQUENCE [LARGE SCALE GENOMIC DNA]</scope>
    <source>
        <strain evidence="12 13">CBS 268.59</strain>
    </source>
</reference>
<gene>
    <name evidence="12" type="ORF">LSUE1_G006097</name>
</gene>
<dbReference type="Proteomes" id="UP000469558">
    <property type="component" value="Unassembled WGS sequence"/>
</dbReference>
<evidence type="ECO:0000256" key="2">
    <source>
        <dbReference type="ARBA" id="ARBA00022763"/>
    </source>
</evidence>
<feature type="compositionally biased region" description="Basic residues" evidence="8">
    <location>
        <begin position="463"/>
        <end position="476"/>
    </location>
</feature>
<feature type="compositionally biased region" description="Polar residues" evidence="8">
    <location>
        <begin position="267"/>
        <end position="276"/>
    </location>
</feature>
<keyword evidence="4" id="KW-0234">DNA repair</keyword>
<feature type="compositionally biased region" description="Low complexity" evidence="8">
    <location>
        <begin position="488"/>
        <end position="499"/>
    </location>
</feature>
<evidence type="ECO:0000256" key="4">
    <source>
        <dbReference type="ARBA" id="ARBA00023204"/>
    </source>
</evidence>
<evidence type="ECO:0000256" key="9">
    <source>
        <dbReference type="SAM" id="SignalP"/>
    </source>
</evidence>
<comment type="subcellular location">
    <subcellularLocation>
        <location evidence="1">Nucleus</location>
    </subcellularLocation>
</comment>
<feature type="compositionally biased region" description="Basic residues" evidence="8">
    <location>
        <begin position="377"/>
        <end position="386"/>
    </location>
</feature>
<comment type="similarity">
    <text evidence="6">Belongs to the XRCC4-XLF family. XLF subfamily.</text>
</comment>
<dbReference type="InterPro" id="IPR053829">
    <property type="entry name" value="XLF-like_CC"/>
</dbReference>
<dbReference type="InterPro" id="IPR038051">
    <property type="entry name" value="XRCC4-like_N_sf"/>
</dbReference>
<keyword evidence="13" id="KW-1185">Reference proteome</keyword>
<keyword evidence="9" id="KW-0732">Signal</keyword>
<dbReference type="AlphaFoldDB" id="A0A8T9C6F1"/>
<dbReference type="Pfam" id="PF21928">
    <property type="entry name" value="XLF_CC"/>
    <property type="match status" value="1"/>
</dbReference>
<dbReference type="Pfam" id="PF09302">
    <property type="entry name" value="XLF"/>
    <property type="match status" value="1"/>
</dbReference>
<proteinExistence type="inferred from homology"/>
<dbReference type="PANTHER" id="PTHR32235">
    <property type="entry name" value="NON-HOMOLOGOUS END-JOINING FACTOR 1"/>
    <property type="match status" value="1"/>
</dbReference>
<evidence type="ECO:0000256" key="6">
    <source>
        <dbReference type="ARBA" id="ARBA00025747"/>
    </source>
</evidence>
<keyword evidence="2" id="KW-0227">DNA damage</keyword>
<evidence type="ECO:0000256" key="1">
    <source>
        <dbReference type="ARBA" id="ARBA00004123"/>
    </source>
</evidence>
<dbReference type="Gene3D" id="2.170.210.10">
    <property type="entry name" value="DNA double-strand break repair and VJ recombination XRCC4, N-terminal"/>
    <property type="match status" value="1"/>
</dbReference>
<dbReference type="CDD" id="cd22285">
    <property type="entry name" value="HD_XLF_N"/>
    <property type="match status" value="1"/>
</dbReference>
<dbReference type="InterPro" id="IPR015381">
    <property type="entry name" value="XLF-like_N"/>
</dbReference>
<dbReference type="InterPro" id="IPR052287">
    <property type="entry name" value="NHEJ_factor"/>
</dbReference>
<dbReference type="EMBL" id="QGMK01000519">
    <property type="protein sequence ID" value="TVY81238.1"/>
    <property type="molecule type" value="Genomic_DNA"/>
</dbReference>
<evidence type="ECO:0000256" key="8">
    <source>
        <dbReference type="SAM" id="MobiDB-lite"/>
    </source>
</evidence>
<protein>
    <recommendedName>
        <fullName evidence="7">Non-homologous end-joining factor 1</fullName>
    </recommendedName>
</protein>
<evidence type="ECO:0000259" key="10">
    <source>
        <dbReference type="Pfam" id="PF09302"/>
    </source>
</evidence>
<feature type="compositionally biased region" description="Pro residues" evidence="8">
    <location>
        <begin position="442"/>
        <end position="462"/>
    </location>
</feature>
<comment type="caution">
    <text evidence="12">The sequence shown here is derived from an EMBL/GenBank/DDBJ whole genome shotgun (WGS) entry which is preliminary data.</text>
</comment>
<dbReference type="OrthoDB" id="2155935at2759"/>
<accession>A0A8T9C6F1</accession>
<dbReference type="GO" id="GO:0045027">
    <property type="term" value="F:DNA end binding"/>
    <property type="evidence" value="ECO:0007669"/>
    <property type="project" value="TreeGrafter"/>
</dbReference>
<dbReference type="GO" id="GO:0006303">
    <property type="term" value="P:double-strand break repair via nonhomologous end joining"/>
    <property type="evidence" value="ECO:0007669"/>
    <property type="project" value="TreeGrafter"/>
</dbReference>
<evidence type="ECO:0000256" key="3">
    <source>
        <dbReference type="ARBA" id="ARBA00023125"/>
    </source>
</evidence>
<feature type="compositionally biased region" description="Pro residues" evidence="8">
    <location>
        <begin position="409"/>
        <end position="427"/>
    </location>
</feature>
<feature type="domain" description="XLF-like N-terminal" evidence="10">
    <location>
        <begin position="3"/>
        <end position="123"/>
    </location>
</feature>
<feature type="compositionally biased region" description="Acidic residues" evidence="8">
    <location>
        <begin position="329"/>
        <end position="339"/>
    </location>
</feature>